<proteinExistence type="predicted"/>
<feature type="region of interest" description="Disordered" evidence="1">
    <location>
        <begin position="178"/>
        <end position="201"/>
    </location>
</feature>
<evidence type="ECO:0000313" key="2">
    <source>
        <dbReference type="EMBL" id="GBP79933.1"/>
    </source>
</evidence>
<evidence type="ECO:0000313" key="3">
    <source>
        <dbReference type="Proteomes" id="UP000299102"/>
    </source>
</evidence>
<feature type="compositionally biased region" description="Basic residues" evidence="1">
    <location>
        <begin position="178"/>
        <end position="193"/>
    </location>
</feature>
<evidence type="ECO:0000256" key="1">
    <source>
        <dbReference type="SAM" id="MobiDB-lite"/>
    </source>
</evidence>
<dbReference type="OrthoDB" id="6109at2759"/>
<name>A0A4C1YYB6_EUMVA</name>
<reference evidence="2 3" key="1">
    <citation type="journal article" date="2019" name="Commun. Biol.">
        <title>The bagworm genome reveals a unique fibroin gene that provides high tensile strength.</title>
        <authorList>
            <person name="Kono N."/>
            <person name="Nakamura H."/>
            <person name="Ohtoshi R."/>
            <person name="Tomita M."/>
            <person name="Numata K."/>
            <person name="Arakawa K."/>
        </authorList>
    </citation>
    <scope>NUCLEOTIDE SEQUENCE [LARGE SCALE GENOMIC DNA]</scope>
</reference>
<dbReference type="EMBL" id="BGZK01001438">
    <property type="protein sequence ID" value="GBP79933.1"/>
    <property type="molecule type" value="Genomic_DNA"/>
</dbReference>
<dbReference type="AlphaFoldDB" id="A0A4C1YYB6"/>
<dbReference type="Proteomes" id="UP000299102">
    <property type="component" value="Unassembled WGS sequence"/>
</dbReference>
<comment type="caution">
    <text evidence="2">The sequence shown here is derived from an EMBL/GenBank/DDBJ whole genome shotgun (WGS) entry which is preliminary data.</text>
</comment>
<sequence>MLVKQERCERSYPVKIYSLCLPFWEIGVLNTPPEVITPPTVVLYHIKGSELPTQAPARARAAKCQRDICYWGVATFETDRLMWSLRSGSNTLLSSRVGCVLPLSFFYSDASADGVEERSLVRSPQAERDNESCFFVRAAGVHRFKRRISSPEKCHGKITFSTGKVSIDRKYILRRLRDKRHRRAGRPRARPHPRLQPVANYDVTSWRPERGVR</sequence>
<organism evidence="2 3">
    <name type="scientific">Eumeta variegata</name>
    <name type="common">Bagworm moth</name>
    <name type="synonym">Eumeta japonica</name>
    <dbReference type="NCBI Taxonomy" id="151549"/>
    <lineage>
        <taxon>Eukaryota</taxon>
        <taxon>Metazoa</taxon>
        <taxon>Ecdysozoa</taxon>
        <taxon>Arthropoda</taxon>
        <taxon>Hexapoda</taxon>
        <taxon>Insecta</taxon>
        <taxon>Pterygota</taxon>
        <taxon>Neoptera</taxon>
        <taxon>Endopterygota</taxon>
        <taxon>Lepidoptera</taxon>
        <taxon>Glossata</taxon>
        <taxon>Ditrysia</taxon>
        <taxon>Tineoidea</taxon>
        <taxon>Psychidae</taxon>
        <taxon>Oiketicinae</taxon>
        <taxon>Eumeta</taxon>
    </lineage>
</organism>
<protein>
    <submittedName>
        <fullName evidence="2">Uncharacterized protein</fullName>
    </submittedName>
</protein>
<keyword evidence="3" id="KW-1185">Reference proteome</keyword>
<gene>
    <name evidence="2" type="ORF">EVAR_75305_1</name>
</gene>
<accession>A0A4C1YYB6</accession>